<evidence type="ECO:0000313" key="4">
    <source>
        <dbReference type="EMBL" id="TDH56362.1"/>
    </source>
</evidence>
<dbReference type="AlphaFoldDB" id="A0A4R5Q0S2"/>
<proteinExistence type="predicted"/>
<comment type="caution">
    <text evidence="4">The sequence shown here is derived from an EMBL/GenBank/DDBJ whole genome shotgun (WGS) entry which is preliminary data.</text>
</comment>
<dbReference type="GO" id="GO:0030288">
    <property type="term" value="C:outer membrane-bounded periplasmic space"/>
    <property type="evidence" value="ECO:0007669"/>
    <property type="project" value="TreeGrafter"/>
</dbReference>
<sequence>ALRLTPGPAGARRQAFAPRAAALAAAVLVQPFPTGGPPGIAWKTGTSWGGRDAWAMGLDARHVAGVWVGRPDGTPLPGATGARIALPILARIFERLPAAPREALPVRAAAAAQAEALDRLRLTFPPPGAVLGESAAQVTLRAAGGRRPLTFLVDGQPLPAEPARRDAAWTPPGPGFYRVTVLDAAGAAARAEVRVR</sequence>
<dbReference type="GO" id="GO:0009252">
    <property type="term" value="P:peptidoglycan biosynthetic process"/>
    <property type="evidence" value="ECO:0007669"/>
    <property type="project" value="TreeGrafter"/>
</dbReference>
<keyword evidence="1" id="KW-0328">Glycosyltransferase</keyword>
<evidence type="ECO:0000256" key="2">
    <source>
        <dbReference type="ARBA" id="ARBA00022679"/>
    </source>
</evidence>
<dbReference type="Proteomes" id="UP000295096">
    <property type="component" value="Unassembled WGS sequence"/>
</dbReference>
<dbReference type="SUPFAM" id="SSF56601">
    <property type="entry name" value="beta-lactamase/transpeptidase-like"/>
    <property type="match status" value="1"/>
</dbReference>
<dbReference type="PANTHER" id="PTHR32282:SF15">
    <property type="entry name" value="PENICILLIN-BINDING PROTEIN 1C"/>
    <property type="match status" value="1"/>
</dbReference>
<organism evidence="4 5">
    <name type="scientific">Dankookia rubra</name>
    <dbReference type="NCBI Taxonomy" id="1442381"/>
    <lineage>
        <taxon>Bacteria</taxon>
        <taxon>Pseudomonadati</taxon>
        <taxon>Pseudomonadota</taxon>
        <taxon>Alphaproteobacteria</taxon>
        <taxon>Acetobacterales</taxon>
        <taxon>Roseomonadaceae</taxon>
        <taxon>Dankookia</taxon>
    </lineage>
</organism>
<dbReference type="InterPro" id="IPR012338">
    <property type="entry name" value="Beta-lactam/transpept-like"/>
</dbReference>
<protein>
    <submittedName>
        <fullName evidence="4">Penicillin-binding protein</fullName>
    </submittedName>
</protein>
<dbReference type="Gene3D" id="3.40.710.10">
    <property type="entry name" value="DD-peptidase/beta-lactamase superfamily"/>
    <property type="match status" value="1"/>
</dbReference>
<feature type="domain" description="Penicillin-binding C-terminal" evidence="3">
    <location>
        <begin position="112"/>
        <end position="194"/>
    </location>
</feature>
<evidence type="ECO:0000313" key="5">
    <source>
        <dbReference type="Proteomes" id="UP000295096"/>
    </source>
</evidence>
<evidence type="ECO:0000256" key="1">
    <source>
        <dbReference type="ARBA" id="ARBA00022676"/>
    </source>
</evidence>
<dbReference type="InterPro" id="IPR009647">
    <property type="entry name" value="PBP_C"/>
</dbReference>
<reference evidence="4 5" key="1">
    <citation type="journal article" date="2016" name="J. Microbiol.">
        <title>Dankookia rubra gen. nov., sp. nov., an alphaproteobacterium isolated from sediment of a shallow stream.</title>
        <authorList>
            <person name="Kim W.H."/>
            <person name="Kim D.H."/>
            <person name="Kang K."/>
            <person name="Ahn T.Y."/>
        </authorList>
    </citation>
    <scope>NUCLEOTIDE SEQUENCE [LARGE SCALE GENOMIC DNA]</scope>
    <source>
        <strain evidence="4 5">JCM30602</strain>
    </source>
</reference>
<accession>A0A4R5Q0S2</accession>
<dbReference type="GO" id="GO:0008955">
    <property type="term" value="F:peptidoglycan glycosyltransferase activity"/>
    <property type="evidence" value="ECO:0007669"/>
    <property type="project" value="TreeGrafter"/>
</dbReference>
<keyword evidence="2" id="KW-0808">Transferase</keyword>
<dbReference type="InterPro" id="IPR050396">
    <property type="entry name" value="Glycosyltr_51/Transpeptidase"/>
</dbReference>
<feature type="non-terminal residue" evidence="4">
    <location>
        <position position="1"/>
    </location>
</feature>
<gene>
    <name evidence="4" type="ORF">E2C06_36365</name>
</gene>
<evidence type="ECO:0000259" key="3">
    <source>
        <dbReference type="Pfam" id="PF06832"/>
    </source>
</evidence>
<dbReference type="Pfam" id="PF06832">
    <property type="entry name" value="BiPBP_C"/>
    <property type="match status" value="1"/>
</dbReference>
<dbReference type="PANTHER" id="PTHR32282">
    <property type="entry name" value="BINDING PROTEIN TRANSPEPTIDASE, PUTATIVE-RELATED"/>
    <property type="match status" value="1"/>
</dbReference>
<name>A0A4R5Q0S2_9PROT</name>
<keyword evidence="5" id="KW-1185">Reference proteome</keyword>
<dbReference type="EMBL" id="SMSJ01000251">
    <property type="protein sequence ID" value="TDH56362.1"/>
    <property type="molecule type" value="Genomic_DNA"/>
</dbReference>